<sequence>MIGLSIARSIELLQKPSSHLLRRGRYSETGRAYLVTAVVYQRRPVFTHFYLGRLLVAELKQAHDLGLVESLAWVIMPDHFHWLFELQDASLPQVMQRVKSRSTLTINRACGTQGAFWQSGYHDRAARAEEDLIQIARYIIGNPLRAGLVEQVGDYPLWDATWL</sequence>
<dbReference type="GO" id="GO:0043565">
    <property type="term" value="F:sequence-specific DNA binding"/>
    <property type="evidence" value="ECO:0007669"/>
    <property type="project" value="TreeGrafter"/>
</dbReference>
<feature type="domain" description="Transposase IS200-like" evidence="1">
    <location>
        <begin position="28"/>
        <end position="142"/>
    </location>
</feature>
<gene>
    <name evidence="2" type="ORF">AO064_29430</name>
</gene>
<dbReference type="PANTHER" id="PTHR36966:SF1">
    <property type="entry name" value="REP-ASSOCIATED TYROSINE TRANSPOSASE"/>
    <property type="match status" value="1"/>
</dbReference>
<dbReference type="AlphaFoldDB" id="A0A9X5KNU6"/>
<name>A0A9X5KNU6_PSEMA</name>
<dbReference type="InterPro" id="IPR002686">
    <property type="entry name" value="Transposase_17"/>
</dbReference>
<dbReference type="SMART" id="SM01321">
    <property type="entry name" value="Y1_Tnp"/>
    <property type="match status" value="1"/>
</dbReference>
<reference evidence="2 3" key="1">
    <citation type="submission" date="2015-09" db="EMBL/GenBank/DDBJ databases">
        <title>Genome sequence of Pseudomonas marginalis ICMP 3553.</title>
        <authorList>
            <person name="Visnovsky S."/>
            <person name="Lu A."/>
            <person name="Panda P."/>
            <person name="Pitman A."/>
        </authorList>
    </citation>
    <scope>NUCLEOTIDE SEQUENCE [LARGE SCALE GENOMIC DNA]</scope>
    <source>
        <strain evidence="2 3">ICMP 3553</strain>
    </source>
</reference>
<dbReference type="Gene3D" id="3.30.70.1290">
    <property type="entry name" value="Transposase IS200-like"/>
    <property type="match status" value="1"/>
</dbReference>
<dbReference type="NCBIfam" id="NF047646">
    <property type="entry name" value="REP_Tyr_transpos"/>
    <property type="match status" value="1"/>
</dbReference>
<dbReference type="InterPro" id="IPR052715">
    <property type="entry name" value="RAYT_transposase"/>
</dbReference>
<comment type="caution">
    <text evidence="2">The sequence shown here is derived from an EMBL/GenBank/DDBJ whole genome shotgun (WGS) entry which is preliminary data.</text>
</comment>
<evidence type="ECO:0000313" key="2">
    <source>
        <dbReference type="EMBL" id="OAJ45555.1"/>
    </source>
</evidence>
<accession>A0A9X5KNU6</accession>
<evidence type="ECO:0000259" key="1">
    <source>
        <dbReference type="SMART" id="SM01321"/>
    </source>
</evidence>
<protein>
    <submittedName>
        <fullName evidence="2">Transposase</fullName>
    </submittedName>
</protein>
<dbReference type="PANTHER" id="PTHR36966">
    <property type="entry name" value="REP-ASSOCIATED TYROSINE TRANSPOSASE"/>
    <property type="match status" value="1"/>
</dbReference>
<proteinExistence type="predicted"/>
<evidence type="ECO:0000313" key="3">
    <source>
        <dbReference type="Proteomes" id="UP000077563"/>
    </source>
</evidence>
<dbReference type="GO" id="GO:0004803">
    <property type="term" value="F:transposase activity"/>
    <property type="evidence" value="ECO:0007669"/>
    <property type="project" value="InterPro"/>
</dbReference>
<organism evidence="2 3">
    <name type="scientific">Pseudomonas marginalis</name>
    <name type="common">Pseudomonas panacis</name>
    <dbReference type="NCBI Taxonomy" id="298"/>
    <lineage>
        <taxon>Bacteria</taxon>
        <taxon>Pseudomonadati</taxon>
        <taxon>Pseudomonadota</taxon>
        <taxon>Gammaproteobacteria</taxon>
        <taxon>Pseudomonadales</taxon>
        <taxon>Pseudomonadaceae</taxon>
        <taxon>Pseudomonas</taxon>
    </lineage>
</organism>
<dbReference type="GO" id="GO:0006313">
    <property type="term" value="P:DNA transposition"/>
    <property type="evidence" value="ECO:0007669"/>
    <property type="project" value="InterPro"/>
</dbReference>
<dbReference type="Proteomes" id="UP000077563">
    <property type="component" value="Unassembled WGS sequence"/>
</dbReference>
<dbReference type="EMBL" id="LKEG01000062">
    <property type="protein sequence ID" value="OAJ45555.1"/>
    <property type="molecule type" value="Genomic_DNA"/>
</dbReference>
<dbReference type="Pfam" id="PF01797">
    <property type="entry name" value="Y1_Tnp"/>
    <property type="match status" value="1"/>
</dbReference>
<dbReference type="SUPFAM" id="SSF143422">
    <property type="entry name" value="Transposase IS200-like"/>
    <property type="match status" value="1"/>
</dbReference>
<dbReference type="InterPro" id="IPR036515">
    <property type="entry name" value="Transposase_17_sf"/>
</dbReference>